<proteinExistence type="inferred from homology"/>
<protein>
    <submittedName>
        <fullName evidence="4">CSON009438 protein</fullName>
    </submittedName>
</protein>
<dbReference type="InterPro" id="IPR000718">
    <property type="entry name" value="Peptidase_M13"/>
</dbReference>
<dbReference type="PANTHER" id="PTHR11733">
    <property type="entry name" value="ZINC METALLOPROTEASE FAMILY M13 NEPRILYSIN-RELATED"/>
    <property type="match status" value="1"/>
</dbReference>
<dbReference type="GO" id="GO:0016485">
    <property type="term" value="P:protein processing"/>
    <property type="evidence" value="ECO:0007669"/>
    <property type="project" value="TreeGrafter"/>
</dbReference>
<dbReference type="GO" id="GO:0005886">
    <property type="term" value="C:plasma membrane"/>
    <property type="evidence" value="ECO:0007669"/>
    <property type="project" value="UniProtKB-SubCell"/>
</dbReference>
<evidence type="ECO:0000256" key="1">
    <source>
        <dbReference type="ARBA" id="ARBA00004401"/>
    </source>
</evidence>
<dbReference type="EMBL" id="UFQT01000374">
    <property type="protein sequence ID" value="SSX23687.1"/>
    <property type="molecule type" value="Genomic_DNA"/>
</dbReference>
<dbReference type="PROSITE" id="PS51885">
    <property type="entry name" value="NEPRILYSIN"/>
    <property type="match status" value="1"/>
</dbReference>
<evidence type="ECO:0000313" key="4">
    <source>
        <dbReference type="EMBL" id="SSX23687.1"/>
    </source>
</evidence>
<dbReference type="Gene3D" id="1.10.1380.10">
    <property type="entry name" value="Neutral endopeptidase , domain2"/>
    <property type="match status" value="1"/>
</dbReference>
<organism evidence="4">
    <name type="scientific">Culicoides sonorensis</name>
    <name type="common">Biting midge</name>
    <dbReference type="NCBI Taxonomy" id="179676"/>
    <lineage>
        <taxon>Eukaryota</taxon>
        <taxon>Metazoa</taxon>
        <taxon>Ecdysozoa</taxon>
        <taxon>Arthropoda</taxon>
        <taxon>Hexapoda</taxon>
        <taxon>Insecta</taxon>
        <taxon>Pterygota</taxon>
        <taxon>Neoptera</taxon>
        <taxon>Endopterygota</taxon>
        <taxon>Diptera</taxon>
        <taxon>Nematocera</taxon>
        <taxon>Chironomoidea</taxon>
        <taxon>Ceratopogonidae</taxon>
        <taxon>Ceratopogoninae</taxon>
        <taxon>Culicoides</taxon>
        <taxon>Monoculicoides</taxon>
    </lineage>
</organism>
<evidence type="ECO:0000256" key="2">
    <source>
        <dbReference type="ARBA" id="ARBA00007357"/>
    </source>
</evidence>
<reference evidence="4" key="1">
    <citation type="submission" date="2018-07" db="EMBL/GenBank/DDBJ databases">
        <authorList>
            <person name="Quirk P.G."/>
            <person name="Krulwich T.A."/>
        </authorList>
    </citation>
    <scope>NUCLEOTIDE SEQUENCE</scope>
</reference>
<sequence length="592" mass="68964">MSNFNSFPGGWRIIDDALSKWNLNKWTIKESLPILHEKFGIPLFFKISVKDRDTAPYGKIISISEGDFGLPHKDLYLIDESSEIIQSYLELLANVFKLFDRTSEEAKKFAKIIYNYEKRIVKDAYYLNKEIPSSGEIIQLGRLVQEVSSLGVYDTIKVVFSKTRLPDSADIWVEDLEKLKEVSRIVSSTEASVLNDIVAWSIIRNLLPYLSKDFQNIRAQFYYDMYHIDTLEPIWYKCTETVNSFVPVGIEVLRLQNQPRLQTSIQSKEYIQSIFDQIKESINSEINDAIWISEGLSKYLMDNVSKMTIQIGVPETVIRDERFLESYYSEYLPQTISFVENVEQLWVFEKTIMEKQLGELTEKDELMYEMFPVSRTKFTAVRYSSNLNKLLIQDNLLRHNYFDTEIPLSINFARIGTDIAEALIEAVQTLSHRYSNDVRSSKPLPYGAIIESQTTKCLKLPKPLGILPIDAQRTQLISLSAVKLTKTALIQVLHKLKKQEIDVFQYFGHHLTNGDFQRLPSLRKYDAHQLFDLTLMQRHCSYANIKYKRLKPFIENVLSEDRRFENLWNNVRVLRKDFDCSSQKTVKCENIL</sequence>
<accession>A0A336M5P6</accession>
<dbReference type="VEuPathDB" id="VectorBase:CSON009438"/>
<dbReference type="GO" id="GO:0004222">
    <property type="term" value="F:metalloendopeptidase activity"/>
    <property type="evidence" value="ECO:0007669"/>
    <property type="project" value="InterPro"/>
</dbReference>
<gene>
    <name evidence="4" type="primary">CSON009438</name>
</gene>
<dbReference type="InterPro" id="IPR008753">
    <property type="entry name" value="Peptidase_M13_N"/>
</dbReference>
<dbReference type="PANTHER" id="PTHR11733:SF240">
    <property type="entry name" value="GH14155P-RELATED"/>
    <property type="match status" value="1"/>
</dbReference>
<dbReference type="SUPFAM" id="SSF55486">
    <property type="entry name" value="Metalloproteases ('zincins'), catalytic domain"/>
    <property type="match status" value="1"/>
</dbReference>
<dbReference type="InterPro" id="IPR042089">
    <property type="entry name" value="Peptidase_M13_dom_2"/>
</dbReference>
<dbReference type="AlphaFoldDB" id="A0A336M5P6"/>
<comment type="similarity">
    <text evidence="2">Belongs to the peptidase M13 family.</text>
</comment>
<dbReference type="OMA" id="NFDHAVY"/>
<evidence type="ECO:0000259" key="3">
    <source>
        <dbReference type="Pfam" id="PF05649"/>
    </source>
</evidence>
<name>A0A336M5P6_CULSO</name>
<feature type="domain" description="Peptidase M13 N-terminal" evidence="3">
    <location>
        <begin position="22"/>
        <end position="314"/>
    </location>
</feature>
<dbReference type="Pfam" id="PF05649">
    <property type="entry name" value="Peptidase_M13_N"/>
    <property type="match status" value="1"/>
</dbReference>
<comment type="subcellular location">
    <subcellularLocation>
        <location evidence="1">Cell membrane</location>
        <topology evidence="1">Single-pass type II membrane protein</topology>
    </subcellularLocation>
</comment>